<protein>
    <recommendedName>
        <fullName evidence="4">DDE Tnp4 domain-containing protein</fullName>
    </recommendedName>
</protein>
<dbReference type="EMBL" id="KN826239">
    <property type="protein sequence ID" value="KIK79583.1"/>
    <property type="molecule type" value="Genomic_DNA"/>
</dbReference>
<gene>
    <name evidence="2" type="ORF">PAXRUDRAFT_160943</name>
</gene>
<proteinExistence type="predicted"/>
<dbReference type="AlphaFoldDB" id="A0A0D0CVU1"/>
<feature type="transmembrane region" description="Helical" evidence="1">
    <location>
        <begin position="120"/>
        <end position="140"/>
    </location>
</feature>
<dbReference type="InParanoid" id="A0A0D0CVU1"/>
<dbReference type="HOGENOM" id="CLU_018552_1_3_1"/>
<keyword evidence="1" id="KW-0812">Transmembrane</keyword>
<evidence type="ECO:0000313" key="3">
    <source>
        <dbReference type="Proteomes" id="UP000054538"/>
    </source>
</evidence>
<name>A0A0D0CVU1_9AGAM</name>
<keyword evidence="1" id="KW-0472">Membrane</keyword>
<feature type="non-terminal residue" evidence="2">
    <location>
        <position position="1"/>
    </location>
</feature>
<dbReference type="OrthoDB" id="2687688at2759"/>
<evidence type="ECO:0008006" key="4">
    <source>
        <dbReference type="Google" id="ProtNLM"/>
    </source>
</evidence>
<reference evidence="2 3" key="1">
    <citation type="submission" date="2014-04" db="EMBL/GenBank/DDBJ databases">
        <authorList>
            <consortium name="DOE Joint Genome Institute"/>
            <person name="Kuo A."/>
            <person name="Kohler A."/>
            <person name="Jargeat P."/>
            <person name="Nagy L.G."/>
            <person name="Floudas D."/>
            <person name="Copeland A."/>
            <person name="Barry K.W."/>
            <person name="Cichocki N."/>
            <person name="Veneault-Fourrey C."/>
            <person name="LaButti K."/>
            <person name="Lindquist E.A."/>
            <person name="Lipzen A."/>
            <person name="Lundell T."/>
            <person name="Morin E."/>
            <person name="Murat C."/>
            <person name="Sun H."/>
            <person name="Tunlid A."/>
            <person name="Henrissat B."/>
            <person name="Grigoriev I.V."/>
            <person name="Hibbett D.S."/>
            <person name="Martin F."/>
            <person name="Nordberg H.P."/>
            <person name="Cantor M.N."/>
            <person name="Hua S.X."/>
        </authorList>
    </citation>
    <scope>NUCLEOTIDE SEQUENCE [LARGE SCALE GENOMIC DNA]</scope>
    <source>
        <strain evidence="2 3">Ve08.2h10</strain>
    </source>
</reference>
<sequence>NQSHNCQLPVEIQLAIFLNRAGHYGNAISPEYIAQCAGVSTGLVIDYTNHVMVAILGQHDTFMQFPALDSEDMTISCAYTQEHSCPEWHNGILAADGSAFHLHAKLTLHGETFFDHKSNYSLNCQVSILICLFFVIFAHLPQLVI</sequence>
<dbReference type="Proteomes" id="UP000054538">
    <property type="component" value="Unassembled WGS sequence"/>
</dbReference>
<evidence type="ECO:0000256" key="1">
    <source>
        <dbReference type="SAM" id="Phobius"/>
    </source>
</evidence>
<reference evidence="3" key="2">
    <citation type="submission" date="2015-01" db="EMBL/GenBank/DDBJ databases">
        <title>Evolutionary Origins and Diversification of the Mycorrhizal Mutualists.</title>
        <authorList>
            <consortium name="DOE Joint Genome Institute"/>
            <consortium name="Mycorrhizal Genomics Consortium"/>
            <person name="Kohler A."/>
            <person name="Kuo A."/>
            <person name="Nagy L.G."/>
            <person name="Floudas D."/>
            <person name="Copeland A."/>
            <person name="Barry K.W."/>
            <person name="Cichocki N."/>
            <person name="Veneault-Fourrey C."/>
            <person name="LaButti K."/>
            <person name="Lindquist E.A."/>
            <person name="Lipzen A."/>
            <person name="Lundell T."/>
            <person name="Morin E."/>
            <person name="Murat C."/>
            <person name="Riley R."/>
            <person name="Ohm R."/>
            <person name="Sun H."/>
            <person name="Tunlid A."/>
            <person name="Henrissat B."/>
            <person name="Grigoriev I.V."/>
            <person name="Hibbett D.S."/>
            <person name="Martin F."/>
        </authorList>
    </citation>
    <scope>NUCLEOTIDE SEQUENCE [LARGE SCALE GENOMIC DNA]</scope>
    <source>
        <strain evidence="3">Ve08.2h10</strain>
    </source>
</reference>
<dbReference type="STRING" id="930991.A0A0D0CVU1"/>
<accession>A0A0D0CVU1</accession>
<keyword evidence="1" id="KW-1133">Transmembrane helix</keyword>
<evidence type="ECO:0000313" key="2">
    <source>
        <dbReference type="EMBL" id="KIK79583.1"/>
    </source>
</evidence>
<keyword evidence="3" id="KW-1185">Reference proteome</keyword>
<organism evidence="2 3">
    <name type="scientific">Paxillus rubicundulus Ve08.2h10</name>
    <dbReference type="NCBI Taxonomy" id="930991"/>
    <lineage>
        <taxon>Eukaryota</taxon>
        <taxon>Fungi</taxon>
        <taxon>Dikarya</taxon>
        <taxon>Basidiomycota</taxon>
        <taxon>Agaricomycotina</taxon>
        <taxon>Agaricomycetes</taxon>
        <taxon>Agaricomycetidae</taxon>
        <taxon>Boletales</taxon>
        <taxon>Paxilineae</taxon>
        <taxon>Paxillaceae</taxon>
        <taxon>Paxillus</taxon>
    </lineage>
</organism>